<evidence type="ECO:0000313" key="2">
    <source>
        <dbReference type="EMBL" id="MFD1043165.1"/>
    </source>
</evidence>
<proteinExistence type="predicted"/>
<evidence type="ECO:0000259" key="1">
    <source>
        <dbReference type="Pfam" id="PF19502"/>
    </source>
</evidence>
<protein>
    <submittedName>
        <fullName evidence="2">DUF6036 family nucleotidyltransferase</fullName>
    </submittedName>
</protein>
<dbReference type="RefSeq" id="WP_162377108.1">
    <property type="nucleotide sequence ID" value="NZ_JBHTKN010000008.1"/>
</dbReference>
<dbReference type="EMBL" id="JBHTKN010000008">
    <property type="protein sequence ID" value="MFD1043165.1"/>
    <property type="molecule type" value="Genomic_DNA"/>
</dbReference>
<name>A0ABW3M2B5_9GAMM</name>
<dbReference type="InterPro" id="IPR045792">
    <property type="entry name" value="DUF6036"/>
</dbReference>
<dbReference type="Pfam" id="PF19502">
    <property type="entry name" value="DUF6036"/>
    <property type="match status" value="1"/>
</dbReference>
<gene>
    <name evidence="2" type="ORF">ACFQ2N_12500</name>
</gene>
<dbReference type="Proteomes" id="UP001597033">
    <property type="component" value="Unassembled WGS sequence"/>
</dbReference>
<keyword evidence="3" id="KW-1185">Reference proteome</keyword>
<evidence type="ECO:0000313" key="3">
    <source>
        <dbReference type="Proteomes" id="UP001597033"/>
    </source>
</evidence>
<sequence length="187" mass="20031">MNRDALLHVLRAASEIAGGDVELLLLGSQAVLGAVESDNPALARSMEADVAALTPDSALAERIADQLSGAIGEGSNFSDLHGYYVDGVQVETARLAPGWEQRVSTIQFDAYGQTRTARCISPEDLAVSKLLAGREKDYEFVDALLDERIVSASAVRDLLATVQADPAQARADAWIEVRVDRAPRQGR</sequence>
<accession>A0ABW3M2B5</accession>
<reference evidence="3" key="1">
    <citation type="journal article" date="2019" name="Int. J. Syst. Evol. Microbiol.">
        <title>The Global Catalogue of Microorganisms (GCM) 10K type strain sequencing project: providing services to taxonomists for standard genome sequencing and annotation.</title>
        <authorList>
            <consortium name="The Broad Institute Genomics Platform"/>
            <consortium name="The Broad Institute Genome Sequencing Center for Infectious Disease"/>
            <person name="Wu L."/>
            <person name="Ma J."/>
        </authorList>
    </citation>
    <scope>NUCLEOTIDE SEQUENCE [LARGE SCALE GENOMIC DNA]</scope>
    <source>
        <strain evidence="3">CCUG 55854</strain>
    </source>
</reference>
<comment type="caution">
    <text evidence="2">The sequence shown here is derived from an EMBL/GenBank/DDBJ whole genome shotgun (WGS) entry which is preliminary data.</text>
</comment>
<feature type="domain" description="DUF6036" evidence="1">
    <location>
        <begin position="6"/>
        <end position="143"/>
    </location>
</feature>
<organism evidence="2 3">
    <name type="scientific">Pseudoxanthomonas kaohsiungensis</name>
    <dbReference type="NCBI Taxonomy" id="283923"/>
    <lineage>
        <taxon>Bacteria</taxon>
        <taxon>Pseudomonadati</taxon>
        <taxon>Pseudomonadota</taxon>
        <taxon>Gammaproteobacteria</taxon>
        <taxon>Lysobacterales</taxon>
        <taxon>Lysobacteraceae</taxon>
        <taxon>Pseudoxanthomonas</taxon>
    </lineage>
</organism>